<dbReference type="GO" id="GO:0008171">
    <property type="term" value="F:O-methyltransferase activity"/>
    <property type="evidence" value="ECO:0007669"/>
    <property type="project" value="InterPro"/>
</dbReference>
<dbReference type="SUPFAM" id="SSF46785">
    <property type="entry name" value="Winged helix' DNA-binding domain"/>
    <property type="match status" value="1"/>
</dbReference>
<dbReference type="Gene3D" id="3.40.50.150">
    <property type="entry name" value="Vaccinia Virus protein VP39"/>
    <property type="match status" value="1"/>
</dbReference>
<feature type="region of interest" description="Disordered" evidence="4">
    <location>
        <begin position="685"/>
        <end position="753"/>
    </location>
</feature>
<dbReference type="PANTHER" id="PTHR43712">
    <property type="entry name" value="PUTATIVE (AFU_ORTHOLOGUE AFUA_4G14580)-RELATED"/>
    <property type="match status" value="1"/>
</dbReference>
<dbReference type="InterPro" id="IPR001077">
    <property type="entry name" value="COMT_C"/>
</dbReference>
<evidence type="ECO:0000256" key="2">
    <source>
        <dbReference type="ARBA" id="ARBA00022679"/>
    </source>
</evidence>
<evidence type="ECO:0000256" key="1">
    <source>
        <dbReference type="ARBA" id="ARBA00022603"/>
    </source>
</evidence>
<feature type="compositionally biased region" description="Polar residues" evidence="4">
    <location>
        <begin position="66"/>
        <end position="76"/>
    </location>
</feature>
<evidence type="ECO:0000256" key="4">
    <source>
        <dbReference type="SAM" id="MobiDB-lite"/>
    </source>
</evidence>
<feature type="compositionally biased region" description="Pro residues" evidence="4">
    <location>
        <begin position="774"/>
        <end position="788"/>
    </location>
</feature>
<name>A0AAD5VT46_9AGAR</name>
<accession>A0AAD5VT46</accession>
<keyword evidence="3" id="KW-0949">S-adenosyl-L-methionine</keyword>
<dbReference type="InterPro" id="IPR036390">
    <property type="entry name" value="WH_DNA-bd_sf"/>
</dbReference>
<organism evidence="6 7">
    <name type="scientific">Leucocoprinus birnbaumii</name>
    <dbReference type="NCBI Taxonomy" id="56174"/>
    <lineage>
        <taxon>Eukaryota</taxon>
        <taxon>Fungi</taxon>
        <taxon>Dikarya</taxon>
        <taxon>Basidiomycota</taxon>
        <taxon>Agaricomycotina</taxon>
        <taxon>Agaricomycetes</taxon>
        <taxon>Agaricomycetidae</taxon>
        <taxon>Agaricales</taxon>
        <taxon>Agaricineae</taxon>
        <taxon>Agaricaceae</taxon>
        <taxon>Leucocoprinus</taxon>
    </lineage>
</organism>
<gene>
    <name evidence="6" type="ORF">NP233_g5308</name>
</gene>
<dbReference type="AlphaFoldDB" id="A0AAD5VT46"/>
<keyword evidence="2" id="KW-0808">Transferase</keyword>
<dbReference type="Gene3D" id="1.10.10.10">
    <property type="entry name" value="Winged helix-like DNA-binding domain superfamily/Winged helix DNA-binding domain"/>
    <property type="match status" value="1"/>
</dbReference>
<evidence type="ECO:0000313" key="6">
    <source>
        <dbReference type="EMBL" id="KAJ3569053.1"/>
    </source>
</evidence>
<feature type="compositionally biased region" description="Polar residues" evidence="4">
    <location>
        <begin position="869"/>
        <end position="891"/>
    </location>
</feature>
<dbReference type="Pfam" id="PF00891">
    <property type="entry name" value="Methyltransf_2"/>
    <property type="match status" value="1"/>
</dbReference>
<dbReference type="SUPFAM" id="SSF53335">
    <property type="entry name" value="S-adenosyl-L-methionine-dependent methyltransferases"/>
    <property type="match status" value="1"/>
</dbReference>
<proteinExistence type="predicted"/>
<feature type="region of interest" description="Disordered" evidence="4">
    <location>
        <begin position="840"/>
        <end position="920"/>
    </location>
</feature>
<feature type="compositionally biased region" description="Low complexity" evidence="4">
    <location>
        <begin position="688"/>
        <end position="710"/>
    </location>
</feature>
<feature type="region of interest" description="Disordered" evidence="4">
    <location>
        <begin position="31"/>
        <end position="76"/>
    </location>
</feature>
<dbReference type="Proteomes" id="UP001213000">
    <property type="component" value="Unassembled WGS sequence"/>
</dbReference>
<feature type="region of interest" description="Disordered" evidence="4">
    <location>
        <begin position="640"/>
        <end position="663"/>
    </location>
</feature>
<dbReference type="PANTHER" id="PTHR43712:SF2">
    <property type="entry name" value="O-METHYLTRANSFERASE CICE"/>
    <property type="match status" value="1"/>
</dbReference>
<comment type="caution">
    <text evidence="6">The sequence shown here is derived from an EMBL/GenBank/DDBJ whole genome shotgun (WGS) entry which is preliminary data.</text>
</comment>
<dbReference type="PROSITE" id="PS51683">
    <property type="entry name" value="SAM_OMT_II"/>
    <property type="match status" value="1"/>
</dbReference>
<feature type="compositionally biased region" description="Low complexity" evidence="4">
    <location>
        <begin position="892"/>
        <end position="906"/>
    </location>
</feature>
<dbReference type="InterPro" id="IPR029063">
    <property type="entry name" value="SAM-dependent_MTases_sf"/>
</dbReference>
<feature type="compositionally biased region" description="Basic and acidic residues" evidence="4">
    <location>
        <begin position="642"/>
        <end position="654"/>
    </location>
</feature>
<dbReference type="GO" id="GO:0032259">
    <property type="term" value="P:methylation"/>
    <property type="evidence" value="ECO:0007669"/>
    <property type="project" value="UniProtKB-KW"/>
</dbReference>
<keyword evidence="7" id="KW-1185">Reference proteome</keyword>
<feature type="region of interest" description="Disordered" evidence="4">
    <location>
        <begin position="773"/>
        <end position="795"/>
    </location>
</feature>
<evidence type="ECO:0000259" key="5">
    <source>
        <dbReference type="Pfam" id="PF00891"/>
    </source>
</evidence>
<dbReference type="EMBL" id="JANIEX010000309">
    <property type="protein sequence ID" value="KAJ3569053.1"/>
    <property type="molecule type" value="Genomic_DNA"/>
</dbReference>
<dbReference type="InterPro" id="IPR016461">
    <property type="entry name" value="COMT-like"/>
</dbReference>
<sequence length="1039" mass="110610">MTFAVLKALHGIIGEALCDIEAVYALHGSQNQPSSGLGMGRDKTPTPDPSGNYSAHYGPPRPSHRPNLSTENSAESLRQPALDFPALDAPCNQGSISEALTQHPGVVAAANRIISACGQMSATVQTPFLTICDAVMGYHLPSCMRLFEASHVPEILREAGPAGLHVNIISKKNGVDKIKLAHILRLLATHHIVRELSPDVFALNRISSTIDTGKDLRDIHQWTTEGIPEKKYQDTSGVAAFVGLCSDEIYKSAAYLTETYLLSQSDVTRAATEPTQAPFCFAFGTAESKTGFFGWLEGSSNSQSTKVDLTADVQVETGHLVTHSPVQGDSERGHFLKATSFGPGAPVNGPNANRFRVERFGKAMSGTCSWEAPGAILNSFDWNSLPRGSVVVDVGGGIGSTSMLLASAFSSHNEHSSNLRFIVQDRPVVVEMGEKAWRAKCPEFLDNGTALFQVHDFFAPQPVKQAAVFLLRVVLHDWPDDFARRILLHLREAATPRTKLLLGDFILPLACPDEVGGNELLEGIQGAEAMLAPPPLLPNLGKANANAYWMDMTMQVVFNAQERTLREIVGLAASAGWKVIRVTKSVGSLFGYIVAIPCTIPPQATLDASDATSYRDPAFARHQSPETSNDPIPVSLHVTRRDKRDEQELIERSSSRCGTPTFGSRMHLSLVEEALSRFGSGILRSRRAGTASRATSSSKSTSLKPPITLTPVPPVKKKSSPLSVPPTLPSPTSPTTKTQSSPKPPGPTLGQRILPRRLSLANLRVTSVQLEQVPPVPTVGEPPSPMSPGPSLTKKASLASLATKAGSYQQGILSNGSARATSPSGSNFRQRKVSNAFGIKFPLPSTTSTAQQEGLDEQPQFRLPGWTNDGKTQISSTFTGRRSSLAQVSVRSASPKTSTSSPSQDSAKAETRKRTKSVAGLSSKAGLHAANAVAFMSEIGASFGHSSDGRVGAGPSRLGGLLNRGSGNGLRLEKSRDAAMPSGLPELSSFAEFNLGDTIGEAACNHEGQASAGADQGSVNILAAAARIEKKVLRRKESP</sequence>
<keyword evidence="1" id="KW-0489">Methyltransferase</keyword>
<reference evidence="6" key="1">
    <citation type="submission" date="2022-07" db="EMBL/GenBank/DDBJ databases">
        <title>Genome Sequence of Leucocoprinus birnbaumii.</title>
        <authorList>
            <person name="Buettner E."/>
        </authorList>
    </citation>
    <scope>NUCLEOTIDE SEQUENCE</scope>
    <source>
        <strain evidence="6">VT141</strain>
    </source>
</reference>
<dbReference type="InterPro" id="IPR036388">
    <property type="entry name" value="WH-like_DNA-bd_sf"/>
</dbReference>
<feature type="domain" description="O-methyltransferase C-terminal" evidence="5">
    <location>
        <begin position="375"/>
        <end position="509"/>
    </location>
</feature>
<evidence type="ECO:0000256" key="3">
    <source>
        <dbReference type="ARBA" id="ARBA00022691"/>
    </source>
</evidence>
<protein>
    <recommendedName>
        <fullName evidence="5">O-methyltransferase C-terminal domain-containing protein</fullName>
    </recommendedName>
</protein>
<feature type="compositionally biased region" description="Pro residues" evidence="4">
    <location>
        <begin position="723"/>
        <end position="732"/>
    </location>
</feature>
<evidence type="ECO:0000313" key="7">
    <source>
        <dbReference type="Proteomes" id="UP001213000"/>
    </source>
</evidence>